<protein>
    <submittedName>
        <fullName evidence="1">Uncharacterized protein</fullName>
    </submittedName>
</protein>
<reference evidence="1" key="2">
    <citation type="journal article" date="2015" name="Fish Shellfish Immunol.">
        <title>Early steps in the European eel (Anguilla anguilla)-Vibrio vulnificus interaction in the gills: Role of the RtxA13 toxin.</title>
        <authorList>
            <person name="Callol A."/>
            <person name="Pajuelo D."/>
            <person name="Ebbesson L."/>
            <person name="Teles M."/>
            <person name="MacKenzie S."/>
            <person name="Amaro C."/>
        </authorList>
    </citation>
    <scope>NUCLEOTIDE SEQUENCE</scope>
</reference>
<sequence length="60" mass="7154">MEFHHTTTLPFFKSKHNIFNVHINPLFIVKTDSLSRLLNDLELSRAHEERQMARLCTDFL</sequence>
<accession>A0A0E9V6T8</accession>
<name>A0A0E9V6T8_ANGAN</name>
<evidence type="ECO:0000313" key="1">
    <source>
        <dbReference type="EMBL" id="JAH72953.1"/>
    </source>
</evidence>
<proteinExistence type="predicted"/>
<dbReference type="EMBL" id="GBXM01035624">
    <property type="protein sequence ID" value="JAH72953.1"/>
    <property type="molecule type" value="Transcribed_RNA"/>
</dbReference>
<reference evidence="1" key="1">
    <citation type="submission" date="2014-11" db="EMBL/GenBank/DDBJ databases">
        <authorList>
            <person name="Amaro Gonzalez C."/>
        </authorList>
    </citation>
    <scope>NUCLEOTIDE SEQUENCE</scope>
</reference>
<organism evidence="1">
    <name type="scientific">Anguilla anguilla</name>
    <name type="common">European freshwater eel</name>
    <name type="synonym">Muraena anguilla</name>
    <dbReference type="NCBI Taxonomy" id="7936"/>
    <lineage>
        <taxon>Eukaryota</taxon>
        <taxon>Metazoa</taxon>
        <taxon>Chordata</taxon>
        <taxon>Craniata</taxon>
        <taxon>Vertebrata</taxon>
        <taxon>Euteleostomi</taxon>
        <taxon>Actinopterygii</taxon>
        <taxon>Neopterygii</taxon>
        <taxon>Teleostei</taxon>
        <taxon>Anguilliformes</taxon>
        <taxon>Anguillidae</taxon>
        <taxon>Anguilla</taxon>
    </lineage>
</organism>
<dbReference type="AlphaFoldDB" id="A0A0E9V6T8"/>